<keyword evidence="2" id="KW-1185">Reference proteome</keyword>
<gene>
    <name evidence="1" type="ORF">HLB23_02895</name>
</gene>
<proteinExistence type="predicted"/>
<dbReference type="RefSeq" id="WP_067527604.1">
    <property type="nucleotide sequence ID" value="NZ_JABELX010000001.1"/>
</dbReference>
<organism evidence="1 2">
    <name type="scientific">Nocardia uniformis</name>
    <dbReference type="NCBI Taxonomy" id="53432"/>
    <lineage>
        <taxon>Bacteria</taxon>
        <taxon>Bacillati</taxon>
        <taxon>Actinomycetota</taxon>
        <taxon>Actinomycetes</taxon>
        <taxon>Mycobacteriales</taxon>
        <taxon>Nocardiaceae</taxon>
        <taxon>Nocardia</taxon>
    </lineage>
</organism>
<dbReference type="EMBL" id="JABELX010000001">
    <property type="protein sequence ID" value="NNH68831.1"/>
    <property type="molecule type" value="Genomic_DNA"/>
</dbReference>
<name>A0A849C775_9NOCA</name>
<dbReference type="Proteomes" id="UP000586827">
    <property type="component" value="Unassembled WGS sequence"/>
</dbReference>
<evidence type="ECO:0000313" key="2">
    <source>
        <dbReference type="Proteomes" id="UP000586827"/>
    </source>
</evidence>
<protein>
    <submittedName>
        <fullName evidence="1">Uncharacterized protein</fullName>
    </submittedName>
</protein>
<evidence type="ECO:0000313" key="1">
    <source>
        <dbReference type="EMBL" id="NNH68831.1"/>
    </source>
</evidence>
<accession>A0A849C775</accession>
<dbReference type="AlphaFoldDB" id="A0A849C775"/>
<reference evidence="1 2" key="1">
    <citation type="submission" date="2020-05" db="EMBL/GenBank/DDBJ databases">
        <title>MicrobeNet Type strains.</title>
        <authorList>
            <person name="Nicholson A.C."/>
        </authorList>
    </citation>
    <scope>NUCLEOTIDE SEQUENCE [LARGE SCALE GENOMIC DNA]</scope>
    <source>
        <strain evidence="1 2">JCM 3224</strain>
    </source>
</reference>
<sequence>MHSERFFDDRRNLVDFADDILVQCPRCGRTAHVTPAPEHAGRPGRERFAHRLVCGHCGLVRTQPGRGDHLITGAGSTATDPYFELPLYLRAETRHGWLWAYNFEHLALIRRYVQASLREHAPWDDGGIRHTAVARLPKWIKSAKHRTEILREIDQLLRPDCFRTPRGTR</sequence>
<comment type="caution">
    <text evidence="1">The sequence shown here is derived from an EMBL/GenBank/DDBJ whole genome shotgun (WGS) entry which is preliminary data.</text>
</comment>